<comment type="similarity">
    <text evidence="1">Belongs to the GTP cyclohydrolase I type 2/NIF3 family.</text>
</comment>
<dbReference type="Gene3D" id="3.40.1390.30">
    <property type="entry name" value="NIF3 (NGG1p interacting factor 3)-like"/>
    <property type="match status" value="2"/>
</dbReference>
<feature type="binding site" evidence="4">
    <location>
        <position position="65"/>
    </location>
    <ligand>
        <name>a divalent metal cation</name>
        <dbReference type="ChEBI" id="CHEBI:60240"/>
        <label>1</label>
    </ligand>
</feature>
<dbReference type="AlphaFoldDB" id="A0A6N2S0G0"/>
<evidence type="ECO:0000313" key="5">
    <source>
        <dbReference type="EMBL" id="VYS86259.1"/>
    </source>
</evidence>
<reference evidence="5" key="1">
    <citation type="submission" date="2019-11" db="EMBL/GenBank/DDBJ databases">
        <authorList>
            <person name="Feng L."/>
        </authorList>
    </citation>
    <scope>NUCLEOTIDE SEQUENCE</scope>
    <source>
        <strain evidence="5">CnexileLFYP112</strain>
    </source>
</reference>
<dbReference type="FunFam" id="3.40.1390.30:FF:000001">
    <property type="entry name" value="GTP cyclohydrolase 1 type 2"/>
    <property type="match status" value="1"/>
</dbReference>
<protein>
    <recommendedName>
        <fullName evidence="2">GTP cyclohydrolase 1 type 2 homolog</fullName>
    </recommendedName>
</protein>
<accession>A0A6N2S0G0</accession>
<name>A0A6N2S0G0_9FIRM</name>
<gene>
    <name evidence="5" type="ORF">CNLFYP112_01084</name>
</gene>
<sequence>MLCREIIDVIEGTYPKEAALAWDNVGLLVGRTEKEVKRIYVALDATDEIIEAAIRGNADMLVTHHPLIFSPLKTVTDEHFISNRVVKLLQHDISYYAMHTNYDVLGMAELSGKMMELVQAEPLEVTIPENNQGIGRVGILKHEMTLGECCELVKEKFHLPDVKVFGDIERKVTRAAISPGSGKSMIDTALQTGAEVLVTGDIGHHEGIDAVARGLDIIDAGHYGLEHIFIEDMAMFLESHLSCVKIEKAEIVQPFQTV</sequence>
<dbReference type="GO" id="GO:0005737">
    <property type="term" value="C:cytoplasm"/>
    <property type="evidence" value="ECO:0007669"/>
    <property type="project" value="TreeGrafter"/>
</dbReference>
<dbReference type="Pfam" id="PF01784">
    <property type="entry name" value="DUF34_NIF3"/>
    <property type="match status" value="1"/>
</dbReference>
<evidence type="ECO:0000256" key="4">
    <source>
        <dbReference type="PIRSR" id="PIRSR602678-1"/>
    </source>
</evidence>
<feature type="binding site" evidence="4">
    <location>
        <position position="64"/>
    </location>
    <ligand>
        <name>a divalent metal cation</name>
        <dbReference type="ChEBI" id="CHEBI:60240"/>
        <label>2</label>
    </ligand>
</feature>
<evidence type="ECO:0000256" key="2">
    <source>
        <dbReference type="ARBA" id="ARBA00022112"/>
    </source>
</evidence>
<dbReference type="EMBL" id="CACRTG010000002">
    <property type="protein sequence ID" value="VYS86259.1"/>
    <property type="molecule type" value="Genomic_DNA"/>
</dbReference>
<proteinExistence type="inferred from homology"/>
<dbReference type="NCBIfam" id="TIGR00486">
    <property type="entry name" value="YbgI_SA1388"/>
    <property type="match status" value="1"/>
</dbReference>
<evidence type="ECO:0000256" key="1">
    <source>
        <dbReference type="ARBA" id="ARBA00006964"/>
    </source>
</evidence>
<feature type="binding site" evidence="4">
    <location>
        <position position="222"/>
    </location>
    <ligand>
        <name>a divalent metal cation</name>
        <dbReference type="ChEBI" id="CHEBI:60240"/>
        <label>1</label>
    </ligand>
</feature>
<organism evidence="5">
    <name type="scientific">[Clostridium] nexile</name>
    <dbReference type="NCBI Taxonomy" id="29361"/>
    <lineage>
        <taxon>Bacteria</taxon>
        <taxon>Bacillati</taxon>
        <taxon>Bacillota</taxon>
        <taxon>Clostridia</taxon>
        <taxon>Lachnospirales</taxon>
        <taxon>Lachnospiraceae</taxon>
        <taxon>Tyzzerella</taxon>
    </lineage>
</organism>
<keyword evidence="3 4" id="KW-0479">Metal-binding</keyword>
<dbReference type="InterPro" id="IPR036069">
    <property type="entry name" value="DUF34/NIF3_sf"/>
</dbReference>
<feature type="binding site" evidence="4">
    <location>
        <position position="226"/>
    </location>
    <ligand>
        <name>a divalent metal cation</name>
        <dbReference type="ChEBI" id="CHEBI:60240"/>
        <label>1</label>
    </ligand>
</feature>
<dbReference type="InterPro" id="IPR002678">
    <property type="entry name" value="DUF34/NIF3"/>
</dbReference>
<dbReference type="GO" id="GO:0016787">
    <property type="term" value="F:hydrolase activity"/>
    <property type="evidence" value="ECO:0007669"/>
    <property type="project" value="UniProtKB-KW"/>
</dbReference>
<dbReference type="GO" id="GO:0046872">
    <property type="term" value="F:metal ion binding"/>
    <property type="evidence" value="ECO:0007669"/>
    <property type="project" value="UniProtKB-KW"/>
</dbReference>
<keyword evidence="5" id="KW-0378">Hydrolase</keyword>
<dbReference type="PANTHER" id="PTHR13799:SF14">
    <property type="entry name" value="GTP CYCLOHYDROLASE 1 TYPE 2 HOMOLOG"/>
    <property type="match status" value="1"/>
</dbReference>
<dbReference type="PANTHER" id="PTHR13799">
    <property type="entry name" value="NGG1 INTERACTING FACTOR 3"/>
    <property type="match status" value="1"/>
</dbReference>
<dbReference type="SUPFAM" id="SSF102705">
    <property type="entry name" value="NIF3 (NGG1p interacting factor 3)-like"/>
    <property type="match status" value="1"/>
</dbReference>
<feature type="binding site" evidence="4">
    <location>
        <position position="103"/>
    </location>
    <ligand>
        <name>a divalent metal cation</name>
        <dbReference type="ChEBI" id="CHEBI:60240"/>
        <label>1</label>
    </ligand>
</feature>
<evidence type="ECO:0000256" key="3">
    <source>
        <dbReference type="ARBA" id="ARBA00022723"/>
    </source>
</evidence>